<evidence type="ECO:0000313" key="1">
    <source>
        <dbReference type="EMBL" id="EMG09135.1"/>
    </source>
</evidence>
<dbReference type="Proteomes" id="UP000011776">
    <property type="component" value="Unassembled WGS sequence"/>
</dbReference>
<dbReference type="EMBL" id="AFME02000340">
    <property type="protein sequence ID" value="EMG09135.1"/>
    <property type="molecule type" value="Genomic_DNA"/>
</dbReference>
<comment type="caution">
    <text evidence="1">The sequence shown here is derived from an EMBL/GenBank/DDBJ whole genome shotgun (WGS) entry which is preliminary data.</text>
</comment>
<reference evidence="1 2" key="1">
    <citation type="submission" date="2013-02" db="EMBL/GenBank/DDBJ databases">
        <authorList>
            <person name="Harkins D.M."/>
            <person name="Durkin A.S."/>
            <person name="Brinkac L.M."/>
            <person name="Haft D.H."/>
            <person name="Selengut J.D."/>
            <person name="Sanka R."/>
            <person name="DePew J."/>
            <person name="Purushe J."/>
            <person name="Tulsiani S.M."/>
            <person name="Graham G.C."/>
            <person name="Burns M.-A."/>
            <person name="Dohnt M.F."/>
            <person name="Smythe L.D."/>
            <person name="McKay D.B."/>
            <person name="Craig S.B."/>
            <person name="Vinetz J.M."/>
            <person name="Sutton G.G."/>
            <person name="Nierman W.C."/>
            <person name="Fouts D.E."/>
        </authorList>
    </citation>
    <scope>NUCLEOTIDE SEQUENCE [LARGE SCALE GENOMIC DNA]</scope>
    <source>
        <strain evidence="1 2">LT2186</strain>
    </source>
</reference>
<sequence>MNIQELESIQTFPQDMSRVPVEINRLDNQALVRYYDREWNRILD</sequence>
<name>M3H8W2_LEPIR</name>
<dbReference type="BioCyc" id="LINT1001599:G11K9-1658-MONOMER"/>
<evidence type="ECO:0000313" key="2">
    <source>
        <dbReference type="Proteomes" id="UP000011776"/>
    </source>
</evidence>
<protein>
    <submittedName>
        <fullName evidence="1">Uncharacterized protein</fullName>
    </submittedName>
</protein>
<gene>
    <name evidence="1" type="ORF">LEP1GSC151_4857</name>
</gene>
<proteinExistence type="predicted"/>
<dbReference type="AlphaFoldDB" id="M3H8W2"/>
<accession>M3H8W2</accession>
<organism evidence="1 2">
    <name type="scientific">Leptospira interrogans serovar Grippotyphosa str. LT2186</name>
    <dbReference type="NCBI Taxonomy" id="1001599"/>
    <lineage>
        <taxon>Bacteria</taxon>
        <taxon>Pseudomonadati</taxon>
        <taxon>Spirochaetota</taxon>
        <taxon>Spirochaetia</taxon>
        <taxon>Leptospirales</taxon>
        <taxon>Leptospiraceae</taxon>
        <taxon>Leptospira</taxon>
    </lineage>
</organism>